<dbReference type="PANTHER" id="PTHR38787:SF3">
    <property type="entry name" value="REGULATORY P DOMAIN-CONTAINING PROTEIN"/>
    <property type="match status" value="1"/>
</dbReference>
<evidence type="ECO:0000256" key="1">
    <source>
        <dbReference type="SAM" id="SignalP"/>
    </source>
</evidence>
<keyword evidence="3" id="KW-1185">Reference proteome</keyword>
<dbReference type="InterPro" id="IPR027589">
    <property type="entry name" value="Choice_anch_B"/>
</dbReference>
<feature type="chain" id="PRO_5046983198" evidence="1">
    <location>
        <begin position="19"/>
        <end position="412"/>
    </location>
</feature>
<keyword evidence="1" id="KW-0732">Signal</keyword>
<name>A0ABU2YB40_9FLAO</name>
<protein>
    <submittedName>
        <fullName evidence="2">Choice-of-anchor B family protein</fullName>
    </submittedName>
</protein>
<accession>A0ABU2YB40</accession>
<evidence type="ECO:0000313" key="3">
    <source>
        <dbReference type="Proteomes" id="UP001254488"/>
    </source>
</evidence>
<dbReference type="RefSeq" id="WP_311332365.1">
    <property type="nucleotide sequence ID" value="NZ_JAVRHZ010000002.1"/>
</dbReference>
<comment type="caution">
    <text evidence="2">The sequence shown here is derived from an EMBL/GenBank/DDBJ whole genome shotgun (WGS) entry which is preliminary data.</text>
</comment>
<feature type="signal peptide" evidence="1">
    <location>
        <begin position="1"/>
        <end position="18"/>
    </location>
</feature>
<dbReference type="EMBL" id="JAVRHZ010000002">
    <property type="protein sequence ID" value="MDT0555413.1"/>
    <property type="molecule type" value="Genomic_DNA"/>
</dbReference>
<proteinExistence type="predicted"/>
<dbReference type="NCBIfam" id="TIGR04312">
    <property type="entry name" value="choice_anch_B"/>
    <property type="match status" value="1"/>
</dbReference>
<organism evidence="2 3">
    <name type="scientific">Patiriisocius hiemis</name>
    <dbReference type="NCBI Taxonomy" id="3075604"/>
    <lineage>
        <taxon>Bacteria</taxon>
        <taxon>Pseudomonadati</taxon>
        <taxon>Bacteroidota</taxon>
        <taxon>Flavobacteriia</taxon>
        <taxon>Flavobacteriales</taxon>
        <taxon>Flavobacteriaceae</taxon>
        <taxon>Patiriisocius</taxon>
    </lineage>
</organism>
<dbReference type="PANTHER" id="PTHR38787">
    <property type="entry name" value="REGULATORY P DOMAIN-CONTAINING PROTEIN"/>
    <property type="match status" value="1"/>
</dbReference>
<dbReference type="Proteomes" id="UP001254488">
    <property type="component" value="Unassembled WGS sequence"/>
</dbReference>
<evidence type="ECO:0000313" key="2">
    <source>
        <dbReference type="EMBL" id="MDT0555413.1"/>
    </source>
</evidence>
<sequence>MKKHLLLLSLLTCLYSCSSDSTPEEIPMDDMEQQDDDETIEILDKAPCENGMASIYPCNGYDLLMHLDLEDFNAARGNDSWGWTDPDTGKEYAIMGLDNGTAFVDITGQNPVYLGKLPTATSASAWRDIKVYSNHAFIVSEATNHGMQVFDLTQLRNVSNPPQNFIATANYNEFGNAHNIVINEESGYAYAVGTQTFNGGPHFINIQDPLNPIAEGGYAMGDYSHDAQVVTYNGPDSDYLGKEILIGSNENEIIIADITDKSNPQNISTISYNQTGYTHQGWFTENQQYFILGDETDELNFGFNSRTLIFDFSDLDSPTLLSTYLGPTEAIDHNGYVKDNLYFLANYTAGLRVLDISNISSGGLGEIGFFDTYTENNSASFNGVWNVYPFFESGKIIISDINGGLFIVKKTQ</sequence>
<gene>
    <name evidence="2" type="ORF">RM538_05315</name>
</gene>
<reference evidence="2 3" key="1">
    <citation type="submission" date="2023-09" db="EMBL/GenBank/DDBJ databases">
        <authorList>
            <person name="Rey-Velasco X."/>
        </authorList>
    </citation>
    <scope>NUCLEOTIDE SEQUENCE [LARGE SCALE GENOMIC DNA]</scope>
    <source>
        <strain evidence="2 3">W242</strain>
    </source>
</reference>
<dbReference type="SUPFAM" id="SSF101908">
    <property type="entry name" value="Putative isomerase YbhE"/>
    <property type="match status" value="1"/>
</dbReference>